<accession>A0ABY7ELB3</accession>
<evidence type="ECO:0000313" key="2">
    <source>
        <dbReference type="EMBL" id="WAR09531.1"/>
    </source>
</evidence>
<proteinExistence type="predicted"/>
<evidence type="ECO:0000256" key="1">
    <source>
        <dbReference type="SAM" id="MobiDB-lite"/>
    </source>
</evidence>
<reference evidence="2" key="1">
    <citation type="submission" date="2022-11" db="EMBL/GenBank/DDBJ databases">
        <title>Centuries of genome instability and evolution in soft-shell clam transmissible cancer (bioRxiv).</title>
        <authorList>
            <person name="Hart S.F.M."/>
            <person name="Yonemitsu M.A."/>
            <person name="Giersch R.M."/>
            <person name="Beal B.F."/>
            <person name="Arriagada G."/>
            <person name="Davis B.W."/>
            <person name="Ostrander E.A."/>
            <person name="Goff S.P."/>
            <person name="Metzger M.J."/>
        </authorList>
    </citation>
    <scope>NUCLEOTIDE SEQUENCE</scope>
    <source>
        <strain evidence="2">MELC-2E11</strain>
        <tissue evidence="2">Siphon/mantle</tissue>
    </source>
</reference>
<sequence>MPASVLDERARFQPSTSTRKCSKTRNEVPTLTVWDGPAAVLDESARSQPSTSTQKCSKTRFDFTTLTVWKGQGDSR</sequence>
<dbReference type="Proteomes" id="UP001164746">
    <property type="component" value="Chromosome 7"/>
</dbReference>
<evidence type="ECO:0000313" key="3">
    <source>
        <dbReference type="Proteomes" id="UP001164746"/>
    </source>
</evidence>
<feature type="region of interest" description="Disordered" evidence="1">
    <location>
        <begin position="1"/>
        <end position="25"/>
    </location>
</feature>
<dbReference type="EMBL" id="CP111018">
    <property type="protein sequence ID" value="WAR09531.1"/>
    <property type="molecule type" value="Genomic_DNA"/>
</dbReference>
<gene>
    <name evidence="2" type="ORF">MAR_034607</name>
</gene>
<keyword evidence="3" id="KW-1185">Reference proteome</keyword>
<feature type="compositionally biased region" description="Basic and acidic residues" evidence="1">
    <location>
        <begin position="1"/>
        <end position="11"/>
    </location>
</feature>
<name>A0ABY7ELB3_MYAAR</name>
<organism evidence="2 3">
    <name type="scientific">Mya arenaria</name>
    <name type="common">Soft-shell clam</name>
    <dbReference type="NCBI Taxonomy" id="6604"/>
    <lineage>
        <taxon>Eukaryota</taxon>
        <taxon>Metazoa</taxon>
        <taxon>Spiralia</taxon>
        <taxon>Lophotrochozoa</taxon>
        <taxon>Mollusca</taxon>
        <taxon>Bivalvia</taxon>
        <taxon>Autobranchia</taxon>
        <taxon>Heteroconchia</taxon>
        <taxon>Euheterodonta</taxon>
        <taxon>Imparidentia</taxon>
        <taxon>Neoheterodontei</taxon>
        <taxon>Myida</taxon>
        <taxon>Myoidea</taxon>
        <taxon>Myidae</taxon>
        <taxon>Mya</taxon>
    </lineage>
</organism>
<protein>
    <submittedName>
        <fullName evidence="2">Uncharacterized protein</fullName>
    </submittedName>
</protein>